<dbReference type="Gene3D" id="1.10.30.50">
    <property type="match status" value="1"/>
</dbReference>
<dbReference type="EMBL" id="QUMU01000034">
    <property type="protein sequence ID" value="REG14207.1"/>
    <property type="molecule type" value="Genomic_DNA"/>
</dbReference>
<organism evidence="1 2">
    <name type="scientific">Archangium gephyra</name>
    <dbReference type="NCBI Taxonomy" id="48"/>
    <lineage>
        <taxon>Bacteria</taxon>
        <taxon>Pseudomonadati</taxon>
        <taxon>Myxococcota</taxon>
        <taxon>Myxococcia</taxon>
        <taxon>Myxococcales</taxon>
        <taxon>Cystobacterineae</taxon>
        <taxon>Archangiaceae</taxon>
        <taxon>Archangium</taxon>
    </lineage>
</organism>
<proteinExistence type="predicted"/>
<keyword evidence="2" id="KW-1185">Reference proteome</keyword>
<sequence>MLHSAYLPPSAEQHLREVVLLQFSLLRYASHESTLTETGCEAFLLRRYGQRSKEIARWLWRGSTRHAALEGFAGGTRADKLLWLRPRRREALQFLKTARGDVTPFDEKGASDWQKNGAEFLRMFYIEFRRNTIPGCFFSDAKNYSSQDFLREFVATNGGPICFVCDEGPYYTQDRNKIQTELDHFLPESLYPQFSCHPYNLLPVCHFCNLRKLHRDPLGSTGSGRLCLTDIFLPYRTVPALANAAFLSVGRGAGQFVVRGFEPNASPVGSGVSGFVQRSEVIERLYAVFERWNSHHRAAEELFRRLKKVLEQVFPKKYETEHQTPLGLLNVLDQQLSEYRREFGQQAHAVAMTWILAHLIEYELLPVVSGSQTESLFLDELKEWFDISDRNTRAQRDGQELREILRLRDSSDSAPASAEIKD</sequence>
<evidence type="ECO:0008006" key="3">
    <source>
        <dbReference type="Google" id="ProtNLM"/>
    </source>
</evidence>
<dbReference type="RefSeq" id="WP_147333281.1">
    <property type="nucleotide sequence ID" value="NZ_CP011509.1"/>
</dbReference>
<gene>
    <name evidence="1" type="ORF">ATI61_1345</name>
</gene>
<evidence type="ECO:0000313" key="2">
    <source>
        <dbReference type="Proteomes" id="UP000256345"/>
    </source>
</evidence>
<dbReference type="Proteomes" id="UP000256345">
    <property type="component" value="Unassembled WGS sequence"/>
</dbReference>
<protein>
    <recommendedName>
        <fullName evidence="3">HNH nuclease domain-containing protein</fullName>
    </recommendedName>
</protein>
<comment type="caution">
    <text evidence="1">The sequence shown here is derived from an EMBL/GenBank/DDBJ whole genome shotgun (WGS) entry which is preliminary data.</text>
</comment>
<accession>A0ABX9JK48</accession>
<name>A0ABX9JK48_9BACT</name>
<evidence type="ECO:0000313" key="1">
    <source>
        <dbReference type="EMBL" id="REG14207.1"/>
    </source>
</evidence>
<reference evidence="1 2" key="1">
    <citation type="submission" date="2018-08" db="EMBL/GenBank/DDBJ databases">
        <title>Genomic Encyclopedia of Archaeal and Bacterial Type Strains, Phase II (KMG-II): from individual species to whole genera.</title>
        <authorList>
            <person name="Goeker M."/>
        </authorList>
    </citation>
    <scope>NUCLEOTIDE SEQUENCE [LARGE SCALE GENOMIC DNA]</scope>
    <source>
        <strain evidence="1 2">DSM 2261</strain>
    </source>
</reference>